<dbReference type="KEGG" id="ypi:YpsIP31758_2245"/>
<dbReference type="AlphaFoldDB" id="A0A0U1R0Y2"/>
<organism evidence="1 2">
    <name type="scientific">Yersinia pseudotuberculosis serotype O:1b (strain IP 31758)</name>
    <dbReference type="NCBI Taxonomy" id="349747"/>
    <lineage>
        <taxon>Bacteria</taxon>
        <taxon>Pseudomonadati</taxon>
        <taxon>Pseudomonadota</taxon>
        <taxon>Gammaproteobacteria</taxon>
        <taxon>Enterobacterales</taxon>
        <taxon>Yersiniaceae</taxon>
        <taxon>Yersinia</taxon>
    </lineage>
</organism>
<evidence type="ECO:0000313" key="2">
    <source>
        <dbReference type="Proteomes" id="UP000002412"/>
    </source>
</evidence>
<dbReference type="EMBL" id="CP000720">
    <property type="protein sequence ID" value="ABS48808.1"/>
    <property type="molecule type" value="Genomic_DNA"/>
</dbReference>
<sequence>MDSTKLLINEPPLQVLPSLAKKIGLNEAILIQQIHYWLSRSNHQHDARKWFYKSAAEWADELGFWSDSTIRRTLANLLEMRLISVRQLHKVLLNEPYNRTKWYSINYDQLEQLNSANASGQNDKLGTGQNDQIPCGQNDQMFQENTTENTTEINTPLTPKGKDDVSILTNAKKALEYYNELTHTRCEDPRPFETLLTPTKSRNAYTLEDLQLVTYWVINTWKSRNGRYAKPANICRVTRFDGYLADARAWSISAGIIDCDSVIAVFNGVFDDVLPPAELDPDRKRTICELLQYLKTKDLDAFQSYFETFRDKAPEFYFGGASGEGWRANFDYLMKPEVLRKTRDGAL</sequence>
<evidence type="ECO:0000313" key="1">
    <source>
        <dbReference type="EMBL" id="ABS48808.1"/>
    </source>
</evidence>
<accession>A0A0U1R0Y2</accession>
<reference evidence="1 2" key="1">
    <citation type="journal article" date="2007" name="PLoS Genet.">
        <title>The complete genome sequence of Yersinia pseudotuberculosis IP31758, the causative agent of Far East scarlet-like fever.</title>
        <authorList>
            <person name="Eppinger M."/>
            <person name="Rosovitz M.J."/>
            <person name="Fricke W.F."/>
            <person name="Rasko D.A."/>
            <person name="Kokorina G."/>
            <person name="Fayolle C."/>
            <person name="Lindler L.E."/>
            <person name="Carniel E."/>
            <person name="Ravel J."/>
        </authorList>
    </citation>
    <scope>NUCLEOTIDE SEQUENCE [LARGE SCALE GENOMIC DNA]</scope>
    <source>
        <strain evidence="1 2">IP 31758</strain>
    </source>
</reference>
<dbReference type="Proteomes" id="UP000002412">
    <property type="component" value="Chromosome"/>
</dbReference>
<dbReference type="HOGENOM" id="CLU_047944_3_0_6"/>
<name>A0A0U1R0Y2_YERP3</name>
<proteinExistence type="predicted"/>
<protein>
    <submittedName>
        <fullName evidence="1">Uncharacterized protein</fullName>
    </submittedName>
</protein>
<gene>
    <name evidence="1" type="ordered locus">YpsIP31758_2245</name>
</gene>